<feature type="compositionally biased region" description="Polar residues" evidence="1">
    <location>
        <begin position="19"/>
        <end position="34"/>
    </location>
</feature>
<accession>A0ABY9YWX3</accession>
<feature type="domain" description="Putative metallopeptidase" evidence="3">
    <location>
        <begin position="48"/>
        <end position="291"/>
    </location>
</feature>
<sequence>MQDDLVGFSPDPQRDHGAQHTSRAMTLRSPSSEEQALKTEQHRVWQQEVQHFLMTYPFTARLVMRLPLMMVVDDRVPTACTDGERVFVNAHFASRCTSALRRFVLGHELYHVLLGHFQRQYGRDPLRWNLAVDAEVNYRLLCDGFSLPHDAVLYPAQAGKSAEAIYQWLLAHPQPEVDTPFDHHGNLLASPIGGHRDGTIVVDTDYRPVLADSQRARQLTQQWQQTVQRVSETSWPGSVPCGMEQMLHTDTVSRVPWRHVLADIIQSRAGGMPSWQRPHRRHWGHGRYLPGRYHKTLRLVVAIDSSASTRSHWARFLGELQVLLVSADRVDLHVIEADAAIHRERSLSSLHELNALADEATPEGMTLMGGGGTDFRPVFERVEALVPDCLVYLTDGQGRMPTQLPSVPVFWVMPEEADLSVSWGHIVVMEET</sequence>
<dbReference type="RefSeq" id="WP_311882167.1">
    <property type="nucleotide sequence ID" value="NZ_CP119391.1"/>
</dbReference>
<dbReference type="Pfam" id="PF09967">
    <property type="entry name" value="DUF2201"/>
    <property type="match status" value="1"/>
</dbReference>
<evidence type="ECO:0000259" key="3">
    <source>
        <dbReference type="Pfam" id="PF13203"/>
    </source>
</evidence>
<dbReference type="EMBL" id="CP119391">
    <property type="protein sequence ID" value="WNK19073.1"/>
    <property type="molecule type" value="Genomic_DNA"/>
</dbReference>
<feature type="domain" description="VWA-like" evidence="2">
    <location>
        <begin position="299"/>
        <end position="430"/>
    </location>
</feature>
<dbReference type="InterPro" id="IPR018698">
    <property type="entry name" value="VWA-like_dom"/>
</dbReference>
<name>A0ABY9YWX3_9GAMM</name>
<dbReference type="InterPro" id="IPR025154">
    <property type="entry name" value="Put_metallopeptidase_dom"/>
</dbReference>
<evidence type="ECO:0000313" key="4">
    <source>
        <dbReference type="EMBL" id="WNK19073.1"/>
    </source>
</evidence>
<dbReference type="PANTHER" id="PTHR38730">
    <property type="entry name" value="SLL7028 PROTEIN"/>
    <property type="match status" value="1"/>
</dbReference>
<dbReference type="Proteomes" id="UP001301869">
    <property type="component" value="Chromosome"/>
</dbReference>
<protein>
    <submittedName>
        <fullName evidence="4">VWA-like domain-containing protein</fullName>
    </submittedName>
</protein>
<keyword evidence="5" id="KW-1185">Reference proteome</keyword>
<reference evidence="4 5" key="1">
    <citation type="submission" date="2023-03" db="EMBL/GenBank/DDBJ databases">
        <title>Halomonas sp. nov., isolated from Korean tranditional fermented seafood 'Jeotgal'.</title>
        <authorList>
            <person name="Kim B."/>
            <person name="Shin N.-R."/>
        </authorList>
    </citation>
    <scope>NUCLEOTIDE SEQUENCE [LARGE SCALE GENOMIC DNA]</scope>
    <source>
        <strain evidence="4 5">SG2L-4</strain>
    </source>
</reference>
<evidence type="ECO:0000256" key="1">
    <source>
        <dbReference type="SAM" id="MobiDB-lite"/>
    </source>
</evidence>
<evidence type="ECO:0000259" key="2">
    <source>
        <dbReference type="Pfam" id="PF09967"/>
    </source>
</evidence>
<organism evidence="4 5">
    <name type="scientific">Halomonas piscis</name>
    <dbReference type="NCBI Taxonomy" id="3031727"/>
    <lineage>
        <taxon>Bacteria</taxon>
        <taxon>Pseudomonadati</taxon>
        <taxon>Pseudomonadota</taxon>
        <taxon>Gammaproteobacteria</taxon>
        <taxon>Oceanospirillales</taxon>
        <taxon>Halomonadaceae</taxon>
        <taxon>Halomonas</taxon>
    </lineage>
</organism>
<proteinExistence type="predicted"/>
<dbReference type="PANTHER" id="PTHR38730:SF1">
    <property type="entry name" value="SLL7028 PROTEIN"/>
    <property type="match status" value="1"/>
</dbReference>
<dbReference type="Pfam" id="PF13203">
    <property type="entry name" value="DUF2201_N"/>
    <property type="match status" value="1"/>
</dbReference>
<feature type="region of interest" description="Disordered" evidence="1">
    <location>
        <begin position="1"/>
        <end position="35"/>
    </location>
</feature>
<gene>
    <name evidence="4" type="ORF">P1P91_09285</name>
</gene>
<evidence type="ECO:0000313" key="5">
    <source>
        <dbReference type="Proteomes" id="UP001301869"/>
    </source>
</evidence>